<dbReference type="EMBL" id="ANOF01000193">
    <property type="protein sequence ID" value="EMI23517.1"/>
    <property type="molecule type" value="Genomic_DNA"/>
</dbReference>
<proteinExistence type="predicted"/>
<accession>M5S779</accession>
<name>M5S779_9BACT</name>
<evidence type="ECO:0000313" key="1">
    <source>
        <dbReference type="EMBL" id="EMI23517.1"/>
    </source>
</evidence>
<dbReference type="Proteomes" id="UP000011996">
    <property type="component" value="Unassembled WGS sequence"/>
</dbReference>
<dbReference type="STRING" id="1263868.RESH_05888"/>
<organism evidence="1 2">
    <name type="scientific">Rhodopirellula europaea SH398</name>
    <dbReference type="NCBI Taxonomy" id="1263868"/>
    <lineage>
        <taxon>Bacteria</taxon>
        <taxon>Pseudomonadati</taxon>
        <taxon>Planctomycetota</taxon>
        <taxon>Planctomycetia</taxon>
        <taxon>Pirellulales</taxon>
        <taxon>Pirellulaceae</taxon>
        <taxon>Rhodopirellula</taxon>
    </lineage>
</organism>
<sequence>MLHPKLTGFCRELTNISQSQVASAPSFADALASFLD</sequence>
<dbReference type="GO" id="GO:0003676">
    <property type="term" value="F:nucleic acid binding"/>
    <property type="evidence" value="ECO:0007669"/>
    <property type="project" value="InterPro"/>
</dbReference>
<reference evidence="1 2" key="1">
    <citation type="journal article" date="2013" name="Mar. Genomics">
        <title>Expression of sulfatases in Rhodopirellula baltica and the diversity of sulfatases in the genus Rhodopirellula.</title>
        <authorList>
            <person name="Wegner C.E."/>
            <person name="Richter-Heitmann T."/>
            <person name="Klindworth A."/>
            <person name="Klockow C."/>
            <person name="Richter M."/>
            <person name="Achstetter T."/>
            <person name="Glockner F.O."/>
            <person name="Harder J."/>
        </authorList>
    </citation>
    <scope>NUCLEOTIDE SEQUENCE [LARGE SCALE GENOMIC DNA]</scope>
    <source>
        <strain evidence="1 2">SH398</strain>
    </source>
</reference>
<evidence type="ECO:0000313" key="2">
    <source>
        <dbReference type="Proteomes" id="UP000011996"/>
    </source>
</evidence>
<gene>
    <name evidence="1" type="ORF">RESH_05888</name>
</gene>
<dbReference type="AlphaFoldDB" id="M5S779"/>
<comment type="caution">
    <text evidence="1">The sequence shown here is derived from an EMBL/GenBank/DDBJ whole genome shotgun (WGS) entry which is preliminary data.</text>
</comment>
<dbReference type="InterPro" id="IPR036397">
    <property type="entry name" value="RNaseH_sf"/>
</dbReference>
<dbReference type="Gene3D" id="3.30.420.10">
    <property type="entry name" value="Ribonuclease H-like superfamily/Ribonuclease H"/>
    <property type="match status" value="1"/>
</dbReference>
<protein>
    <submittedName>
        <fullName evidence="1">Uncharacterized protein</fullName>
    </submittedName>
</protein>